<dbReference type="AlphaFoldDB" id="A0A543ARU9"/>
<reference evidence="2 3" key="1">
    <citation type="submission" date="2019-06" db="EMBL/GenBank/DDBJ databases">
        <title>Sequencing the genomes of 1000 actinobacteria strains.</title>
        <authorList>
            <person name="Klenk H.-P."/>
        </authorList>
    </citation>
    <scope>NUCLEOTIDE SEQUENCE [LARGE SCALE GENOMIC DNA]</scope>
    <source>
        <strain evidence="2 3">DSM 45928</strain>
    </source>
</reference>
<feature type="domain" description="Carrier" evidence="1">
    <location>
        <begin position="16"/>
        <end position="80"/>
    </location>
</feature>
<evidence type="ECO:0000313" key="2">
    <source>
        <dbReference type="EMBL" id="TQL75308.1"/>
    </source>
</evidence>
<comment type="caution">
    <text evidence="2">The sequence shown here is derived from an EMBL/GenBank/DDBJ whole genome shotgun (WGS) entry which is preliminary data.</text>
</comment>
<sequence>MSTVSDPSTEPILVAVREAVAMVVPEVAPELVAPGRTLTELGCNSIDRAEIVTIAMERLRITVPIGEFAEVGDIASLVDVLRRHHP</sequence>
<dbReference type="Pfam" id="PF00550">
    <property type="entry name" value="PP-binding"/>
    <property type="match status" value="1"/>
</dbReference>
<gene>
    <name evidence="2" type="ORF">FB566_0805</name>
</gene>
<dbReference type="EMBL" id="VFOW01000001">
    <property type="protein sequence ID" value="TQL75308.1"/>
    <property type="molecule type" value="Genomic_DNA"/>
</dbReference>
<protein>
    <submittedName>
        <fullName evidence="2">Polyketide biosynthesis acyl carrier protein</fullName>
    </submittedName>
</protein>
<name>A0A543ARU9_9ACTN</name>
<dbReference type="SUPFAM" id="SSF47336">
    <property type="entry name" value="ACP-like"/>
    <property type="match status" value="1"/>
</dbReference>
<dbReference type="InParanoid" id="A0A543ARU9"/>
<proteinExistence type="predicted"/>
<evidence type="ECO:0000259" key="1">
    <source>
        <dbReference type="Pfam" id="PF00550"/>
    </source>
</evidence>
<organism evidence="2 3">
    <name type="scientific">Stackebrandtia endophytica</name>
    <dbReference type="NCBI Taxonomy" id="1496996"/>
    <lineage>
        <taxon>Bacteria</taxon>
        <taxon>Bacillati</taxon>
        <taxon>Actinomycetota</taxon>
        <taxon>Actinomycetes</taxon>
        <taxon>Glycomycetales</taxon>
        <taxon>Glycomycetaceae</taxon>
        <taxon>Stackebrandtia</taxon>
    </lineage>
</organism>
<dbReference type="OrthoDB" id="487863at2"/>
<dbReference type="Proteomes" id="UP000317043">
    <property type="component" value="Unassembled WGS sequence"/>
</dbReference>
<evidence type="ECO:0000313" key="3">
    <source>
        <dbReference type="Proteomes" id="UP000317043"/>
    </source>
</evidence>
<accession>A0A543ARU9</accession>
<dbReference type="InterPro" id="IPR009081">
    <property type="entry name" value="PP-bd_ACP"/>
</dbReference>
<keyword evidence="3" id="KW-1185">Reference proteome</keyword>
<dbReference type="InterPro" id="IPR036736">
    <property type="entry name" value="ACP-like_sf"/>
</dbReference>
<dbReference type="Gene3D" id="1.10.1200.10">
    <property type="entry name" value="ACP-like"/>
    <property type="match status" value="1"/>
</dbReference>